<sequence length="54" mass="6062">MHYSEGLNTKPARGFSSTMLVFNRNELLGSEGMPFVFDRVRSIIDSQESAITSH</sequence>
<accession>A0A4R3M572</accession>
<comment type="caution">
    <text evidence="1">The sequence shown here is derived from an EMBL/GenBank/DDBJ whole genome shotgun (WGS) entry which is preliminary data.</text>
</comment>
<dbReference type="EMBL" id="SMAJ01000008">
    <property type="protein sequence ID" value="TCT06365.1"/>
    <property type="molecule type" value="Genomic_DNA"/>
</dbReference>
<organism evidence="1 2">
    <name type="scientific">Paralcaligenes ureilyticus</name>
    <dbReference type="NCBI Taxonomy" id="627131"/>
    <lineage>
        <taxon>Bacteria</taxon>
        <taxon>Pseudomonadati</taxon>
        <taxon>Pseudomonadota</taxon>
        <taxon>Betaproteobacteria</taxon>
        <taxon>Burkholderiales</taxon>
        <taxon>Alcaligenaceae</taxon>
        <taxon>Paralcaligenes</taxon>
    </lineage>
</organism>
<proteinExistence type="predicted"/>
<dbReference type="AlphaFoldDB" id="A0A4R3M572"/>
<protein>
    <submittedName>
        <fullName evidence="1">Uncharacterized protein</fullName>
    </submittedName>
</protein>
<keyword evidence="2" id="KW-1185">Reference proteome</keyword>
<dbReference type="Proteomes" id="UP000295525">
    <property type="component" value="Unassembled WGS sequence"/>
</dbReference>
<name>A0A4R3M572_9BURK</name>
<gene>
    <name evidence="1" type="ORF">EDC26_108101</name>
</gene>
<reference evidence="1 2" key="1">
    <citation type="submission" date="2019-03" db="EMBL/GenBank/DDBJ databases">
        <title>Genomic Encyclopedia of Type Strains, Phase IV (KMG-IV): sequencing the most valuable type-strain genomes for metagenomic binning, comparative biology and taxonomic classification.</title>
        <authorList>
            <person name="Goeker M."/>
        </authorList>
    </citation>
    <scope>NUCLEOTIDE SEQUENCE [LARGE SCALE GENOMIC DNA]</scope>
    <source>
        <strain evidence="1 2">DSM 24591</strain>
    </source>
</reference>
<evidence type="ECO:0000313" key="1">
    <source>
        <dbReference type="EMBL" id="TCT06365.1"/>
    </source>
</evidence>
<evidence type="ECO:0000313" key="2">
    <source>
        <dbReference type="Proteomes" id="UP000295525"/>
    </source>
</evidence>